<reference evidence="9" key="1">
    <citation type="submission" date="2016-11" db="EMBL/GenBank/DDBJ databases">
        <authorList>
            <person name="Varghese N."/>
            <person name="Submissions S."/>
        </authorList>
    </citation>
    <scope>NUCLEOTIDE SEQUENCE [LARGE SCALE GENOMIC DNA]</scope>
    <source>
        <strain evidence="9">DSM 17957</strain>
    </source>
</reference>
<dbReference type="GO" id="GO:0015109">
    <property type="term" value="F:chromate transmembrane transporter activity"/>
    <property type="evidence" value="ECO:0007669"/>
    <property type="project" value="InterPro"/>
</dbReference>
<evidence type="ECO:0000313" key="8">
    <source>
        <dbReference type="EMBL" id="SHJ72263.1"/>
    </source>
</evidence>
<feature type="transmembrane region" description="Helical" evidence="7">
    <location>
        <begin position="193"/>
        <end position="214"/>
    </location>
</feature>
<keyword evidence="3" id="KW-1003">Cell membrane</keyword>
<dbReference type="PANTHER" id="PTHR33567:SF3">
    <property type="entry name" value="CHROMATE ION TRANSPORTER (EUROFUNG)"/>
    <property type="match status" value="1"/>
</dbReference>
<dbReference type="RefSeq" id="WP_110941795.1">
    <property type="nucleotide sequence ID" value="NZ_FQZV01000038.1"/>
</dbReference>
<dbReference type="PIRSF" id="PIRSF004810">
    <property type="entry name" value="ChrA"/>
    <property type="match status" value="1"/>
</dbReference>
<dbReference type="GO" id="GO:0005886">
    <property type="term" value="C:plasma membrane"/>
    <property type="evidence" value="ECO:0007669"/>
    <property type="project" value="UniProtKB-SubCell"/>
</dbReference>
<name>A0A1M6LM70_9FIRM</name>
<protein>
    <submittedName>
        <fullName evidence="8">Chromate transporter</fullName>
    </submittedName>
</protein>
<proteinExistence type="inferred from homology"/>
<keyword evidence="5 7" id="KW-1133">Transmembrane helix</keyword>
<evidence type="ECO:0000256" key="7">
    <source>
        <dbReference type="SAM" id="Phobius"/>
    </source>
</evidence>
<keyword evidence="6 7" id="KW-0472">Membrane</keyword>
<evidence type="ECO:0000256" key="1">
    <source>
        <dbReference type="ARBA" id="ARBA00004651"/>
    </source>
</evidence>
<evidence type="ECO:0000256" key="3">
    <source>
        <dbReference type="ARBA" id="ARBA00022475"/>
    </source>
</evidence>
<accession>A0A1M6LM70</accession>
<dbReference type="EMBL" id="FQZV01000038">
    <property type="protein sequence ID" value="SHJ72263.1"/>
    <property type="molecule type" value="Genomic_DNA"/>
</dbReference>
<evidence type="ECO:0000313" key="9">
    <source>
        <dbReference type="Proteomes" id="UP000184536"/>
    </source>
</evidence>
<feature type="transmembrane region" description="Helical" evidence="7">
    <location>
        <begin position="108"/>
        <end position="128"/>
    </location>
</feature>
<gene>
    <name evidence="8" type="ORF">SAMN02745975_02707</name>
</gene>
<dbReference type="InterPro" id="IPR003370">
    <property type="entry name" value="Chromate_transpt"/>
</dbReference>
<feature type="transmembrane region" description="Helical" evidence="7">
    <location>
        <begin position="263"/>
        <end position="283"/>
    </location>
</feature>
<dbReference type="Pfam" id="PF02417">
    <property type="entry name" value="Chromate_transp"/>
    <property type="match status" value="2"/>
</dbReference>
<keyword evidence="9" id="KW-1185">Reference proteome</keyword>
<comment type="subcellular location">
    <subcellularLocation>
        <location evidence="1">Cell membrane</location>
        <topology evidence="1">Multi-pass membrane protein</topology>
    </subcellularLocation>
</comment>
<dbReference type="NCBIfam" id="TIGR00937">
    <property type="entry name" value="2A51"/>
    <property type="match status" value="1"/>
</dbReference>
<feature type="transmembrane region" description="Helical" evidence="7">
    <location>
        <begin position="295"/>
        <end position="316"/>
    </location>
</feature>
<feature type="transmembrane region" description="Helical" evidence="7">
    <location>
        <begin position="7"/>
        <end position="25"/>
    </location>
</feature>
<feature type="transmembrane region" description="Helical" evidence="7">
    <location>
        <begin position="347"/>
        <end position="363"/>
    </location>
</feature>
<dbReference type="STRING" id="1121919.SAMN02745975_02707"/>
<dbReference type="PANTHER" id="PTHR33567">
    <property type="entry name" value="CHROMATE ION TRANSPORTER (EUROFUNG)"/>
    <property type="match status" value="1"/>
</dbReference>
<comment type="similarity">
    <text evidence="2">Belongs to the chromate ion transporter (CHR) (TC 2.A.51) family.</text>
</comment>
<dbReference type="InterPro" id="IPR014047">
    <property type="entry name" value="Chr_Tranpt_l_chain"/>
</dbReference>
<organism evidence="8 9">
    <name type="scientific">Geosporobacter subterraneus DSM 17957</name>
    <dbReference type="NCBI Taxonomy" id="1121919"/>
    <lineage>
        <taxon>Bacteria</taxon>
        <taxon>Bacillati</taxon>
        <taxon>Bacillota</taxon>
        <taxon>Clostridia</taxon>
        <taxon>Peptostreptococcales</taxon>
        <taxon>Thermotaleaceae</taxon>
        <taxon>Geosporobacter</taxon>
    </lineage>
</organism>
<feature type="transmembrane region" description="Helical" evidence="7">
    <location>
        <begin position="140"/>
        <end position="173"/>
    </location>
</feature>
<dbReference type="Proteomes" id="UP000184536">
    <property type="component" value="Unassembled WGS sequence"/>
</dbReference>
<evidence type="ECO:0000256" key="5">
    <source>
        <dbReference type="ARBA" id="ARBA00022989"/>
    </source>
</evidence>
<evidence type="ECO:0000256" key="4">
    <source>
        <dbReference type="ARBA" id="ARBA00022692"/>
    </source>
</evidence>
<feature type="transmembrane region" description="Helical" evidence="7">
    <location>
        <begin position="71"/>
        <end position="96"/>
    </location>
</feature>
<evidence type="ECO:0000256" key="6">
    <source>
        <dbReference type="ARBA" id="ARBA00023136"/>
    </source>
</evidence>
<evidence type="ECO:0000256" key="2">
    <source>
        <dbReference type="ARBA" id="ARBA00005262"/>
    </source>
</evidence>
<dbReference type="AlphaFoldDB" id="A0A1M6LM70"/>
<keyword evidence="4 7" id="KW-0812">Transmembrane</keyword>
<sequence length="364" mass="39080">MKEIISYFLKIGLLGFGGPMAHIAMMDEELVEKRKWTSKEQFLEGLAVCQMLPGPASTQLGIYLGYVRGGILGGVLAGLSFIVPAFVIITFLSYIYFQYGALPQISGLLYGVNAVVIAIILSSLHKMGKSAITDGKAAAIYLISTIMIYFLKVNLLIVLVFGGVAGILAYHQFAQPKKQYMTLLPLMLVEPTVTRLFAFFFKVGAFIYGGGLVIIPFIEQEVVDKLGWMTKTEFLAGISLGQVTPGPVVITSAFIGYKVLGVFGAFVAAAGIFIPSFLFILAAAPHLSKVRNIPWVKAFLKGINSAVIGAILAATLQLIPSAITDVWTLGIALSGFLAIWKYKVNSLYAIAGAAVLGIGLTYMV</sequence>
<dbReference type="OrthoDB" id="9788907at2"/>